<evidence type="ECO:0000313" key="1">
    <source>
        <dbReference type="EMBL" id="QOY52737.1"/>
    </source>
</evidence>
<dbReference type="AlphaFoldDB" id="A0A7S7RMX3"/>
<name>A0A7S7RMX3_9BACT</name>
<keyword evidence="2" id="KW-1185">Reference proteome</keyword>
<sequence length="246" mass="27736">MEDLKQEAKKVDIKMSNANIAPVEKENIFDLLAIEEQENEQAFLSHTIIAKISGYRLSRDENDRVIKCQIQNKMIDKDTGALINFTFTLNAEAGIIKESEVKGMVGKTIKTVDIVRYTDINKNSMGQEISREHRYGGQWANMIVIPNSNVESYELNTFVDIELTSVSNALKKGNPTGDVKLISIKTENDGSVKTFECKLKHNKIGKKLDKAMFKPVLGRKIRINKMTDNRINGTTYFSTEDMPALA</sequence>
<organism evidence="1 2">
    <name type="scientific">Candidatus Sulfurimonas baltica</name>
    <dbReference type="NCBI Taxonomy" id="2740404"/>
    <lineage>
        <taxon>Bacteria</taxon>
        <taxon>Pseudomonadati</taxon>
        <taxon>Campylobacterota</taxon>
        <taxon>Epsilonproteobacteria</taxon>
        <taxon>Campylobacterales</taxon>
        <taxon>Sulfurimonadaceae</taxon>
        <taxon>Sulfurimonas</taxon>
    </lineage>
</organism>
<evidence type="ECO:0000313" key="2">
    <source>
        <dbReference type="Proteomes" id="UP000593994"/>
    </source>
</evidence>
<proteinExistence type="predicted"/>
<protein>
    <submittedName>
        <fullName evidence="1">Uncharacterized protein</fullName>
    </submittedName>
</protein>
<reference evidence="1 2" key="1">
    <citation type="submission" date="2020-05" db="EMBL/GenBank/DDBJ databases">
        <title>Sulfurimonas marisnigri, sp. nov., and Sulfurimonas baltica, sp. nov., manganese oxide reducing chemolithoautotrophs of the class Epsilonproteobacteria isolated from the pelagic redoxclines of the Black and Baltic Seas and emended description of the genus Sulfurimonas.</title>
        <authorList>
            <person name="Henkel J.V."/>
            <person name="Laudan C."/>
            <person name="Werner J."/>
            <person name="Neu T."/>
            <person name="Plewe S."/>
            <person name="Sproer C."/>
            <person name="Bunk B."/>
            <person name="Schulz-Vogt H.N."/>
        </authorList>
    </citation>
    <scope>NUCLEOTIDE SEQUENCE [LARGE SCALE GENOMIC DNA]</scope>
    <source>
        <strain evidence="1 2">GD2</strain>
    </source>
</reference>
<dbReference type="KEGG" id="sbal:HUE88_03365"/>
<gene>
    <name evidence="1" type="ORF">HUE88_03365</name>
</gene>
<dbReference type="Proteomes" id="UP000593994">
    <property type="component" value="Chromosome"/>
</dbReference>
<dbReference type="RefSeq" id="WP_194371060.1">
    <property type="nucleotide sequence ID" value="NZ_CP054492.1"/>
</dbReference>
<accession>A0A7S7RMX3</accession>
<dbReference type="EMBL" id="CP054492">
    <property type="protein sequence ID" value="QOY52737.1"/>
    <property type="molecule type" value="Genomic_DNA"/>
</dbReference>